<dbReference type="EMBL" id="UYWY01019622">
    <property type="protein sequence ID" value="VDM38460.1"/>
    <property type="molecule type" value="Genomic_DNA"/>
</dbReference>
<evidence type="ECO:0000313" key="2">
    <source>
        <dbReference type="EMBL" id="VDM38460.1"/>
    </source>
</evidence>
<name>A0A183UF69_TOXCA</name>
<reference evidence="4" key="1">
    <citation type="submission" date="2016-06" db="UniProtKB">
        <authorList>
            <consortium name="WormBaseParasite"/>
        </authorList>
    </citation>
    <scope>IDENTIFICATION</scope>
</reference>
<accession>A0A183UF69</accession>
<evidence type="ECO:0000313" key="4">
    <source>
        <dbReference type="WBParaSite" id="TCNE_0000713901-mRNA-1"/>
    </source>
</evidence>
<evidence type="ECO:0000256" key="1">
    <source>
        <dbReference type="SAM" id="MobiDB-lite"/>
    </source>
</evidence>
<keyword evidence="3" id="KW-1185">Reference proteome</keyword>
<gene>
    <name evidence="2" type="ORF">TCNE_LOCUS7139</name>
</gene>
<sequence>MAENQSNANDTEECGESETNAGVSALEELRGFNGVKLADKLSQSDEDFDKWLMNAKLLSSSRFCDCGSAMSLYVSR</sequence>
<dbReference type="WBParaSite" id="TCNE_0000713901-mRNA-1">
    <property type="protein sequence ID" value="TCNE_0000713901-mRNA-1"/>
    <property type="gene ID" value="TCNE_0000713901"/>
</dbReference>
<organism evidence="3 4">
    <name type="scientific">Toxocara canis</name>
    <name type="common">Canine roundworm</name>
    <dbReference type="NCBI Taxonomy" id="6265"/>
    <lineage>
        <taxon>Eukaryota</taxon>
        <taxon>Metazoa</taxon>
        <taxon>Ecdysozoa</taxon>
        <taxon>Nematoda</taxon>
        <taxon>Chromadorea</taxon>
        <taxon>Rhabditida</taxon>
        <taxon>Spirurina</taxon>
        <taxon>Ascaridomorpha</taxon>
        <taxon>Ascaridoidea</taxon>
        <taxon>Toxocaridae</taxon>
        <taxon>Toxocara</taxon>
    </lineage>
</organism>
<reference evidence="2 3" key="2">
    <citation type="submission" date="2018-11" db="EMBL/GenBank/DDBJ databases">
        <authorList>
            <consortium name="Pathogen Informatics"/>
        </authorList>
    </citation>
    <scope>NUCLEOTIDE SEQUENCE [LARGE SCALE GENOMIC DNA]</scope>
</reference>
<proteinExistence type="predicted"/>
<feature type="region of interest" description="Disordered" evidence="1">
    <location>
        <begin position="1"/>
        <end position="20"/>
    </location>
</feature>
<dbReference type="AlphaFoldDB" id="A0A183UF69"/>
<dbReference type="Proteomes" id="UP000050794">
    <property type="component" value="Unassembled WGS sequence"/>
</dbReference>
<protein>
    <submittedName>
        <fullName evidence="2 4">Uncharacterized protein</fullName>
    </submittedName>
</protein>
<evidence type="ECO:0000313" key="3">
    <source>
        <dbReference type="Proteomes" id="UP000050794"/>
    </source>
</evidence>